<dbReference type="PROSITE" id="PS50943">
    <property type="entry name" value="HTH_CROC1"/>
    <property type="match status" value="1"/>
</dbReference>
<sequence>MDFKRVDFSDALKYQRNKHKLSQDRLAAMLSSTHRAFESLNQATLSQWERGKIAPTLLRRIGIAHFFGLQYLYDERELKTVKKALQHPVNFQNLKTIYSHKVTSIKDTLLEKCVSEELEMIKDAHYRQNTIHLLDTLSFLGLVEPKVACFYCNDVLVGHVVYQQRKNEYFVVSVVFLNKEIRQEQLEFIEEKSKGMKLYLPIRDQSLSQFISDCFLEKCCFKHNVDFYVGASESFFENPMIINLFKGLYDFRLVRFEQVTKQQT</sequence>
<protein>
    <submittedName>
        <fullName evidence="2">Helix-turn-helix transcriptional regulator</fullName>
    </submittedName>
</protein>
<comment type="caution">
    <text evidence="2">The sequence shown here is derived from an EMBL/GenBank/DDBJ whole genome shotgun (WGS) entry which is preliminary data.</text>
</comment>
<dbReference type="Proteomes" id="UP000572072">
    <property type="component" value="Unassembled WGS sequence"/>
</dbReference>
<dbReference type="GO" id="GO:0003677">
    <property type="term" value="F:DNA binding"/>
    <property type="evidence" value="ECO:0007669"/>
    <property type="project" value="InterPro"/>
</dbReference>
<organism evidence="2 3">
    <name type="scientific">Vibrio rotiferianus</name>
    <dbReference type="NCBI Taxonomy" id="190895"/>
    <lineage>
        <taxon>Bacteria</taxon>
        <taxon>Pseudomonadati</taxon>
        <taxon>Pseudomonadota</taxon>
        <taxon>Gammaproteobacteria</taxon>
        <taxon>Vibrionales</taxon>
        <taxon>Vibrionaceae</taxon>
        <taxon>Vibrio</taxon>
    </lineage>
</organism>
<dbReference type="Pfam" id="PF01381">
    <property type="entry name" value="HTH_3"/>
    <property type="match status" value="1"/>
</dbReference>
<evidence type="ECO:0000259" key="1">
    <source>
        <dbReference type="PROSITE" id="PS50943"/>
    </source>
</evidence>
<reference evidence="2 3" key="1">
    <citation type="submission" date="2019-08" db="EMBL/GenBank/DDBJ databases">
        <title>Draft genome sequencing and comparative genomics of hatchery-associated Vibrios.</title>
        <authorList>
            <person name="Kehlet-Delgado H."/>
            <person name="Mueller R.S."/>
        </authorList>
    </citation>
    <scope>NUCLEOTIDE SEQUENCE [LARGE SCALE GENOMIC DNA]</scope>
    <source>
        <strain evidence="2 3">00-78-3</strain>
    </source>
</reference>
<gene>
    <name evidence="2" type="ORF">F0262_06715</name>
</gene>
<proteinExistence type="predicted"/>
<dbReference type="CDD" id="cd00093">
    <property type="entry name" value="HTH_XRE"/>
    <property type="match status" value="1"/>
</dbReference>
<name>A0A7Y3Z744_9VIBR</name>
<dbReference type="EMBL" id="VTYN01000005">
    <property type="protein sequence ID" value="NOH47744.1"/>
    <property type="molecule type" value="Genomic_DNA"/>
</dbReference>
<feature type="domain" description="HTH cro/C1-type" evidence="1">
    <location>
        <begin position="12"/>
        <end position="72"/>
    </location>
</feature>
<dbReference type="Gene3D" id="1.10.260.40">
    <property type="entry name" value="lambda repressor-like DNA-binding domains"/>
    <property type="match status" value="1"/>
</dbReference>
<evidence type="ECO:0000313" key="2">
    <source>
        <dbReference type="EMBL" id="NOH47744.1"/>
    </source>
</evidence>
<evidence type="ECO:0000313" key="3">
    <source>
        <dbReference type="Proteomes" id="UP000572072"/>
    </source>
</evidence>
<dbReference type="InterPro" id="IPR010982">
    <property type="entry name" value="Lambda_DNA-bd_dom_sf"/>
</dbReference>
<dbReference type="AlphaFoldDB" id="A0A7Y3Z744"/>
<dbReference type="SUPFAM" id="SSF47413">
    <property type="entry name" value="lambda repressor-like DNA-binding domains"/>
    <property type="match status" value="1"/>
</dbReference>
<dbReference type="RefSeq" id="WP_171357438.1">
    <property type="nucleotide sequence ID" value="NZ_JBEWWM010000001.1"/>
</dbReference>
<accession>A0A7Y3Z744</accession>
<dbReference type="InterPro" id="IPR001387">
    <property type="entry name" value="Cro/C1-type_HTH"/>
</dbReference>